<dbReference type="InterPro" id="IPR004013">
    <property type="entry name" value="PHP_dom"/>
</dbReference>
<protein>
    <recommendedName>
        <fullName evidence="1">Polymerase/histidinol phosphatase N-terminal domain-containing protein</fullName>
    </recommendedName>
</protein>
<dbReference type="Gene3D" id="3.20.20.140">
    <property type="entry name" value="Metal-dependent hydrolases"/>
    <property type="match status" value="1"/>
</dbReference>
<evidence type="ECO:0000313" key="2">
    <source>
        <dbReference type="EMBL" id="EJI84216.1"/>
    </source>
</evidence>
<dbReference type="SMART" id="SM00481">
    <property type="entry name" value="POLIIIAc"/>
    <property type="match status" value="1"/>
</dbReference>
<dbReference type="EMBL" id="ALAB01000039">
    <property type="protein sequence ID" value="EJI84216.1"/>
    <property type="molecule type" value="Genomic_DNA"/>
</dbReference>
<dbReference type="AlphaFoldDB" id="J1QFE6"/>
<organism evidence="2 3">
    <name type="scientific">Alishewanella aestuarii B11</name>
    <dbReference type="NCBI Taxonomy" id="1197174"/>
    <lineage>
        <taxon>Bacteria</taxon>
        <taxon>Pseudomonadati</taxon>
        <taxon>Pseudomonadota</taxon>
        <taxon>Gammaproteobacteria</taxon>
        <taxon>Alteromonadales</taxon>
        <taxon>Alteromonadaceae</taxon>
        <taxon>Alishewanella</taxon>
    </lineage>
</organism>
<dbReference type="NCBIfam" id="NF038032">
    <property type="entry name" value="CehA_McbA_metalo"/>
    <property type="match status" value="1"/>
</dbReference>
<dbReference type="RefSeq" id="WP_008610083.1">
    <property type="nucleotide sequence ID" value="NZ_ALAB01000039.1"/>
</dbReference>
<keyword evidence="3" id="KW-1185">Reference proteome</keyword>
<proteinExistence type="predicted"/>
<dbReference type="SUPFAM" id="SSF89550">
    <property type="entry name" value="PHP domain-like"/>
    <property type="match status" value="1"/>
</dbReference>
<dbReference type="InterPro" id="IPR016195">
    <property type="entry name" value="Pol/histidinol_Pase-like"/>
</dbReference>
<sequence length="824" mass="92967">MVLKRLGYWLLLPLLLVALLFYSLTIKGSVQPRKISSQDVRESHQLLKSSWQRLVADDQTQVLALDEKHLDALLNVATQSLRPITFHGSLTDFGLVIHGARSLPAPFSGRIFYFSCVLAEQPAGFAIESCKLGKLPLSGRLMMQLMRFSLWAFIQAPEDKLIYELFQSGRVEQQTLSFHKQQAMRIRPELAAVVSGGINLGVGTVQGRGAPLPLEPYFEVLTELAKAHPEQRQLAFYLQQMLREAMRRGGDSFEREASTALWALAISAADRRFLRFSNGTVSAEQVPELPPLLLSGRRDLALHFLYSAVIKMVGNQQLAIQIGALKELSDAGSGGSGFSFVDMAANKAGIWMVQQLGNIDRQQVFTLDVDDFEAAFMPIWHDLPEGLSERQLNQALGGPDGPGAQALLTRIEERLAALSLYRADTKPVAQLTNSDIERLPPPKLTLIADLHLHSRFSDGSRDIDWLAQQGRQFGCDVIALTDHTDLSNKRFNEQAYLDAIRSARQKYAPLRVLSGLEWNIPPLGGREHVSVLLPQLTENAELLKIFRQRFDNERNLSGEDALQAMAWLEQNFPGVLLFYNHPSRKDFSAKENLWDVKLWRQQQQLLVGFEGGPGHQRAGASYNWLYRTVHGWDPAVAVVGGQWDRLLQQGERFWGASSNSDYHTEKLDYRPCQFSRTHLLVSDNSEQSIFQALRHGRFYGSQGNFVRELDFRLQLPDAQMLYSGDEASVAARQAYQVSIDLNLHERDFSGHPAWLDKLELILITPDAIKAVPLYPERSGQRYQVSWQGQLDGDFVVVRVRGAMQTAEGQWHYFYTNPIRLLRSR</sequence>
<dbReference type="GO" id="GO:0003824">
    <property type="term" value="F:catalytic activity"/>
    <property type="evidence" value="ECO:0007669"/>
    <property type="project" value="InterPro"/>
</dbReference>
<evidence type="ECO:0000313" key="3">
    <source>
        <dbReference type="Proteomes" id="UP000012043"/>
    </source>
</evidence>
<name>J1QFE6_9ALTE</name>
<comment type="caution">
    <text evidence="2">The sequence shown here is derived from an EMBL/GenBank/DDBJ whole genome shotgun (WGS) entry which is preliminary data.</text>
</comment>
<dbReference type="Pfam" id="PF02811">
    <property type="entry name" value="PHP"/>
    <property type="match status" value="1"/>
</dbReference>
<reference evidence="2 3" key="1">
    <citation type="journal article" date="2012" name="J. Bacteriol.">
        <title>Genome Sequence of Pectin-Degrading Alishewanella aestuarii Strain B11T, Isolated from Tidal Flat Sediment.</title>
        <authorList>
            <person name="Jung J."/>
            <person name="Choi S."/>
            <person name="Chun J."/>
            <person name="Park W."/>
        </authorList>
    </citation>
    <scope>NUCLEOTIDE SEQUENCE [LARGE SCALE GENOMIC DNA]</scope>
    <source>
        <strain evidence="2 3">B11</strain>
    </source>
</reference>
<gene>
    <name evidence="2" type="ORF">AEST_30500</name>
</gene>
<dbReference type="Proteomes" id="UP000012043">
    <property type="component" value="Unassembled WGS sequence"/>
</dbReference>
<accession>J1QFE6</accession>
<dbReference type="InterPro" id="IPR003141">
    <property type="entry name" value="Pol/His_phosphatase_N"/>
</dbReference>
<dbReference type="PATRIC" id="fig|1197174.4.peg.2982"/>
<evidence type="ECO:0000259" key="1">
    <source>
        <dbReference type="SMART" id="SM00481"/>
    </source>
</evidence>
<feature type="domain" description="Polymerase/histidinol phosphatase N-terminal" evidence="1">
    <location>
        <begin position="448"/>
        <end position="522"/>
    </location>
</feature>